<evidence type="ECO:0000256" key="4">
    <source>
        <dbReference type="ARBA" id="ARBA00023136"/>
    </source>
</evidence>
<protein>
    <submittedName>
        <fullName evidence="6">MAPEG family protein</fullName>
    </submittedName>
</protein>
<keyword evidence="2 5" id="KW-0812">Transmembrane</keyword>
<sequence length="144" mass="15109">MPIAETYHLALLGLLVVVVTLVIQMMVAAISKAKQSGAVPGKMDSALSHASFVFRANRTFANSVDNTPALLGAALLAIVAGAGANWVGIWVWVYALARISHMALYYGIATEKNPSPRTHFFFLGLIATIALLIQAGLALASTGS</sequence>
<dbReference type="SUPFAM" id="SSF161084">
    <property type="entry name" value="MAPEG domain-like"/>
    <property type="match status" value="1"/>
</dbReference>
<dbReference type="InterPro" id="IPR001129">
    <property type="entry name" value="Membr-assoc_MAPEG"/>
</dbReference>
<gene>
    <name evidence="6" type="ORF">C0029_10155</name>
</gene>
<keyword evidence="7" id="KW-1185">Reference proteome</keyword>
<evidence type="ECO:0000313" key="6">
    <source>
        <dbReference type="EMBL" id="PLW86741.1"/>
    </source>
</evidence>
<dbReference type="KEGG" id="hja:BST95_11145"/>
<comment type="subcellular location">
    <subcellularLocation>
        <location evidence="1">Membrane</location>
    </subcellularLocation>
</comment>
<evidence type="ECO:0000256" key="3">
    <source>
        <dbReference type="ARBA" id="ARBA00022989"/>
    </source>
</evidence>
<dbReference type="GO" id="GO:0016020">
    <property type="term" value="C:membrane"/>
    <property type="evidence" value="ECO:0007669"/>
    <property type="project" value="UniProtKB-SubCell"/>
</dbReference>
<evidence type="ECO:0000256" key="1">
    <source>
        <dbReference type="ARBA" id="ARBA00004370"/>
    </source>
</evidence>
<accession>A0AAP8MF80</accession>
<dbReference type="AlphaFoldDB" id="A0AAP8MF80"/>
<keyword evidence="4 5" id="KW-0472">Membrane</keyword>
<evidence type="ECO:0000313" key="7">
    <source>
        <dbReference type="Proteomes" id="UP000235162"/>
    </source>
</evidence>
<keyword evidence="3 5" id="KW-1133">Transmembrane helix</keyword>
<reference evidence="6 7" key="1">
    <citation type="submission" date="2018-01" db="EMBL/GenBank/DDBJ databases">
        <title>The draft genome sequence of Halioglobus japonicus S1-36.</title>
        <authorList>
            <person name="Du Z.-J."/>
            <person name="Shi M.-J."/>
        </authorList>
    </citation>
    <scope>NUCLEOTIDE SEQUENCE [LARGE SCALE GENOMIC DNA]</scope>
    <source>
        <strain evidence="6 7">S1-36</strain>
    </source>
</reference>
<dbReference type="Proteomes" id="UP000235162">
    <property type="component" value="Unassembled WGS sequence"/>
</dbReference>
<dbReference type="Pfam" id="PF01124">
    <property type="entry name" value="MAPEG"/>
    <property type="match status" value="1"/>
</dbReference>
<evidence type="ECO:0000256" key="2">
    <source>
        <dbReference type="ARBA" id="ARBA00022692"/>
    </source>
</evidence>
<dbReference type="InterPro" id="IPR023352">
    <property type="entry name" value="MAPEG-like_dom_sf"/>
</dbReference>
<dbReference type="RefSeq" id="WP_084199507.1">
    <property type="nucleotide sequence ID" value="NZ_BMYL01000002.1"/>
</dbReference>
<feature type="transmembrane region" description="Helical" evidence="5">
    <location>
        <begin position="6"/>
        <end position="30"/>
    </location>
</feature>
<dbReference type="Gene3D" id="1.20.120.550">
    <property type="entry name" value="Membrane associated eicosanoid/glutathione metabolism-like domain"/>
    <property type="match status" value="1"/>
</dbReference>
<proteinExistence type="predicted"/>
<organism evidence="6 7">
    <name type="scientific">Halioglobus japonicus</name>
    <dbReference type="NCBI Taxonomy" id="930805"/>
    <lineage>
        <taxon>Bacteria</taxon>
        <taxon>Pseudomonadati</taxon>
        <taxon>Pseudomonadota</taxon>
        <taxon>Gammaproteobacteria</taxon>
        <taxon>Cellvibrionales</taxon>
        <taxon>Halieaceae</taxon>
        <taxon>Halioglobus</taxon>
    </lineage>
</organism>
<name>A0AAP8MF80_9GAMM</name>
<comment type="caution">
    <text evidence="6">The sequence shown here is derived from an EMBL/GenBank/DDBJ whole genome shotgun (WGS) entry which is preliminary data.</text>
</comment>
<dbReference type="EMBL" id="PKUR01000002">
    <property type="protein sequence ID" value="PLW86741.1"/>
    <property type="molecule type" value="Genomic_DNA"/>
</dbReference>
<feature type="transmembrane region" description="Helical" evidence="5">
    <location>
        <begin position="120"/>
        <end position="140"/>
    </location>
</feature>
<evidence type="ECO:0000256" key="5">
    <source>
        <dbReference type="SAM" id="Phobius"/>
    </source>
</evidence>